<proteinExistence type="predicted"/>
<reference evidence="1 2" key="1">
    <citation type="journal article" date="2020" name="ISME J.">
        <title>Comparative genomics reveals insights into cyanobacterial evolution and habitat adaptation.</title>
        <authorList>
            <person name="Chen M.Y."/>
            <person name="Teng W.K."/>
            <person name="Zhao L."/>
            <person name="Hu C.X."/>
            <person name="Zhou Y.K."/>
            <person name="Han B.P."/>
            <person name="Song L.R."/>
            <person name="Shu W.S."/>
        </authorList>
    </citation>
    <scope>NUCLEOTIDE SEQUENCE [LARGE SCALE GENOMIC DNA]</scope>
    <source>
        <strain evidence="1 2">FACHB-119</strain>
    </source>
</reference>
<sequence>MSPPSQSDEFLVLAHQWLLSLQGLLFEQSLCLSVEIIDTEIKYDDGDRKKFWVDAVITFKHLAEDEIEKSLNIYEFIIDLDIFTHEPKIVAWDIIESQEIN</sequence>
<evidence type="ECO:0000313" key="2">
    <source>
        <dbReference type="Proteomes" id="UP000661112"/>
    </source>
</evidence>
<dbReference type="RefSeq" id="WP_190477202.1">
    <property type="nucleotide sequence ID" value="NZ_JACJSG010000042.1"/>
</dbReference>
<organism evidence="1 2">
    <name type="scientific">Anabaena azotica FACHB-119</name>
    <dbReference type="NCBI Taxonomy" id="947527"/>
    <lineage>
        <taxon>Bacteria</taxon>
        <taxon>Bacillati</taxon>
        <taxon>Cyanobacteriota</taxon>
        <taxon>Cyanophyceae</taxon>
        <taxon>Nostocales</taxon>
        <taxon>Nostocaceae</taxon>
        <taxon>Anabaena</taxon>
        <taxon>Anabaena azotica</taxon>
    </lineage>
</organism>
<accession>A0ABR8DCI6</accession>
<keyword evidence="2" id="KW-1185">Reference proteome</keyword>
<gene>
    <name evidence="1" type="ORF">H6G83_25550</name>
</gene>
<evidence type="ECO:0000313" key="1">
    <source>
        <dbReference type="EMBL" id="MBD2503932.1"/>
    </source>
</evidence>
<comment type="caution">
    <text evidence="1">The sequence shown here is derived from an EMBL/GenBank/DDBJ whole genome shotgun (WGS) entry which is preliminary data.</text>
</comment>
<dbReference type="EMBL" id="JACJSG010000042">
    <property type="protein sequence ID" value="MBD2503932.1"/>
    <property type="molecule type" value="Genomic_DNA"/>
</dbReference>
<dbReference type="Proteomes" id="UP000661112">
    <property type="component" value="Unassembled WGS sequence"/>
</dbReference>
<protein>
    <submittedName>
        <fullName evidence="1">Uncharacterized protein</fullName>
    </submittedName>
</protein>
<name>A0ABR8DCI6_9NOST</name>